<accession>A0A975JD77</accession>
<dbReference type="GO" id="GO:0003677">
    <property type="term" value="F:DNA binding"/>
    <property type="evidence" value="ECO:0007669"/>
    <property type="project" value="UniProtKB-UniRule"/>
</dbReference>
<protein>
    <recommendedName>
        <fullName evidence="4">Core-binding (CB) domain-containing protein</fullName>
    </recommendedName>
</protein>
<evidence type="ECO:0000256" key="2">
    <source>
        <dbReference type="ARBA" id="ARBA00023125"/>
    </source>
</evidence>
<evidence type="ECO:0000313" key="5">
    <source>
        <dbReference type="EMBL" id="QUJ76105.1"/>
    </source>
</evidence>
<feature type="domain" description="Core-binding (CB)" evidence="4">
    <location>
        <begin position="153"/>
        <end position="247"/>
    </location>
</feature>
<evidence type="ECO:0000256" key="1">
    <source>
        <dbReference type="ARBA" id="ARBA00022908"/>
    </source>
</evidence>
<dbReference type="SUPFAM" id="SSF56349">
    <property type="entry name" value="DNA breaking-rejoining enzymes"/>
    <property type="match status" value="1"/>
</dbReference>
<proteinExistence type="predicted"/>
<keyword evidence="6" id="KW-1185">Reference proteome</keyword>
<evidence type="ECO:0000256" key="3">
    <source>
        <dbReference type="PROSITE-ProRule" id="PRU01248"/>
    </source>
</evidence>
<dbReference type="RefSeq" id="WP_212704303.1">
    <property type="nucleotide sequence ID" value="NZ_CP073581.1"/>
</dbReference>
<dbReference type="AlphaFoldDB" id="A0A975JD77"/>
<dbReference type="Gene3D" id="1.10.150.130">
    <property type="match status" value="1"/>
</dbReference>
<gene>
    <name evidence="5" type="ORF">KDD17_14435</name>
</gene>
<keyword evidence="2 3" id="KW-0238">DNA-binding</keyword>
<sequence length="384" mass="44082">MTTRFAMKYVKQLKDGSYKYRRLVPKPLQTVLGKKEFSRHLGRTEEEALKAYPAVHEHFERVVANVPAETGAAEIEALKQQINAQFEELGLRRHWAKSGWNEQAAREEEADRILAKYPIDEETGNPDPDDVSLADRLMVTALLESPAAIEVTYTISDVFSHYIEHWKRDQDDEGKIKRYEDRVRRMQRHLLSIVGSDIPITELTRDHARKLRDRLREQPSQSGDGKAAYGTVKRNFNTTKAAINHGIKELDIVMVNPLNGIELGKPPINARDLKHSLPPEVIAAMYRELSNNQVLLDVWTLMHHTGAQNAEILGLRSDDVYLNDPVPHFEIRPREGRSVKEGVRIRKLPLVGKAHDTMRRLIENTAHGEYLFGKIWPDRQTLEF</sequence>
<dbReference type="KEGG" id="sual:KDD17_14435"/>
<evidence type="ECO:0000313" key="6">
    <source>
        <dbReference type="Proteomes" id="UP000683291"/>
    </source>
</evidence>
<dbReference type="InterPro" id="IPR011010">
    <property type="entry name" value="DNA_brk_join_enz"/>
</dbReference>
<keyword evidence="1" id="KW-0229">DNA integration</keyword>
<dbReference type="InterPro" id="IPR044068">
    <property type="entry name" value="CB"/>
</dbReference>
<dbReference type="InterPro" id="IPR010998">
    <property type="entry name" value="Integrase_recombinase_N"/>
</dbReference>
<dbReference type="EMBL" id="CP073581">
    <property type="protein sequence ID" value="QUJ76105.1"/>
    <property type="molecule type" value="Genomic_DNA"/>
</dbReference>
<reference evidence="5" key="1">
    <citation type="submission" date="2021-04" db="EMBL/GenBank/DDBJ databases">
        <title>Complete genome sequence for Sulfitobacter sp. strain JK7-1.</title>
        <authorList>
            <person name="Park S.-J."/>
        </authorList>
    </citation>
    <scope>NUCLEOTIDE SEQUENCE</scope>
    <source>
        <strain evidence="5">JK7-1</strain>
    </source>
</reference>
<evidence type="ECO:0000259" key="4">
    <source>
        <dbReference type="PROSITE" id="PS51900"/>
    </source>
</evidence>
<dbReference type="Proteomes" id="UP000683291">
    <property type="component" value="Chromosome 1"/>
</dbReference>
<dbReference type="PROSITE" id="PS51900">
    <property type="entry name" value="CB"/>
    <property type="match status" value="1"/>
</dbReference>
<dbReference type="GO" id="GO:0015074">
    <property type="term" value="P:DNA integration"/>
    <property type="evidence" value="ECO:0007669"/>
    <property type="project" value="UniProtKB-KW"/>
</dbReference>
<name>A0A975JD77_9RHOB</name>
<organism evidence="5 6">
    <name type="scientific">Sulfitobacter albidus</name>
    <dbReference type="NCBI Taxonomy" id="2829501"/>
    <lineage>
        <taxon>Bacteria</taxon>
        <taxon>Pseudomonadati</taxon>
        <taxon>Pseudomonadota</taxon>
        <taxon>Alphaproteobacteria</taxon>
        <taxon>Rhodobacterales</taxon>
        <taxon>Roseobacteraceae</taxon>
        <taxon>Sulfitobacter</taxon>
    </lineage>
</organism>